<sequence>MLMGRSLQRFSNVLKSMTQRRGISEFAKQMGYKPKLSDVPVARIQHWKNIGCFVGAGILFYDIITDRKEHYEMLMENYDKSKKYFKQRLTLSITDKPDMDFLLDQVFPPNVGEEDHPVIVTTD</sequence>
<keyword evidence="2" id="KW-1185">Reference proteome</keyword>
<dbReference type="Proteomes" id="UP001642483">
    <property type="component" value="Unassembled WGS sequence"/>
</dbReference>
<proteinExistence type="predicted"/>
<evidence type="ECO:0000313" key="1">
    <source>
        <dbReference type="EMBL" id="CAK8675167.1"/>
    </source>
</evidence>
<name>A0ABP0FA39_CLALP</name>
<protein>
    <submittedName>
        <fullName evidence="1">Uncharacterized protein</fullName>
    </submittedName>
</protein>
<accession>A0ABP0FA39</accession>
<evidence type="ECO:0000313" key="2">
    <source>
        <dbReference type="Proteomes" id="UP001642483"/>
    </source>
</evidence>
<gene>
    <name evidence="1" type="ORF">CVLEPA_LOCUS4776</name>
</gene>
<reference evidence="1 2" key="1">
    <citation type="submission" date="2024-02" db="EMBL/GenBank/DDBJ databases">
        <authorList>
            <person name="Daric V."/>
            <person name="Darras S."/>
        </authorList>
    </citation>
    <scope>NUCLEOTIDE SEQUENCE [LARGE SCALE GENOMIC DNA]</scope>
</reference>
<organism evidence="1 2">
    <name type="scientific">Clavelina lepadiformis</name>
    <name type="common">Light-bulb sea squirt</name>
    <name type="synonym">Ascidia lepadiformis</name>
    <dbReference type="NCBI Taxonomy" id="159417"/>
    <lineage>
        <taxon>Eukaryota</taxon>
        <taxon>Metazoa</taxon>
        <taxon>Chordata</taxon>
        <taxon>Tunicata</taxon>
        <taxon>Ascidiacea</taxon>
        <taxon>Aplousobranchia</taxon>
        <taxon>Clavelinidae</taxon>
        <taxon>Clavelina</taxon>
    </lineage>
</organism>
<comment type="caution">
    <text evidence="1">The sequence shown here is derived from an EMBL/GenBank/DDBJ whole genome shotgun (WGS) entry which is preliminary data.</text>
</comment>
<dbReference type="EMBL" id="CAWYQH010000013">
    <property type="protein sequence ID" value="CAK8675167.1"/>
    <property type="molecule type" value="Genomic_DNA"/>
</dbReference>